<name>A0A1C2DIF3_9HYPH</name>
<proteinExistence type="predicted"/>
<dbReference type="InterPro" id="IPR032710">
    <property type="entry name" value="NTF2-like_dom_sf"/>
</dbReference>
<dbReference type="Gene3D" id="3.10.450.50">
    <property type="match status" value="1"/>
</dbReference>
<evidence type="ECO:0000313" key="2">
    <source>
        <dbReference type="EMBL" id="OCX14541.1"/>
    </source>
</evidence>
<gene>
    <name evidence="2" type="ORF">QV13_18980</name>
</gene>
<dbReference type="Pfam" id="PF12680">
    <property type="entry name" value="SnoaL_2"/>
    <property type="match status" value="1"/>
</dbReference>
<dbReference type="OrthoDB" id="2988503at2"/>
<dbReference type="EMBL" id="MDEO01000035">
    <property type="protein sequence ID" value="OCX14541.1"/>
    <property type="molecule type" value="Genomic_DNA"/>
</dbReference>
<feature type="domain" description="SnoaL-like" evidence="1">
    <location>
        <begin position="11"/>
        <end position="119"/>
    </location>
</feature>
<dbReference type="SUPFAM" id="SSF54427">
    <property type="entry name" value="NTF2-like"/>
    <property type="match status" value="1"/>
</dbReference>
<evidence type="ECO:0000313" key="3">
    <source>
        <dbReference type="Proteomes" id="UP000094412"/>
    </source>
</evidence>
<keyword evidence="3" id="KW-1185">Reference proteome</keyword>
<reference evidence="2 3" key="1">
    <citation type="submission" date="2016-08" db="EMBL/GenBank/DDBJ databases">
        <title>Whole genome sequence of Mesorhizobium sp. strain UASWS1009 isolated from industrial sewage.</title>
        <authorList>
            <person name="Crovadore J."/>
            <person name="Calmin G."/>
            <person name="Chablais R."/>
            <person name="Cochard B."/>
            <person name="Lefort F."/>
        </authorList>
    </citation>
    <scope>NUCLEOTIDE SEQUENCE [LARGE SCALE GENOMIC DNA]</scope>
    <source>
        <strain evidence="2 3">UASWS1009</strain>
    </source>
</reference>
<evidence type="ECO:0000259" key="1">
    <source>
        <dbReference type="Pfam" id="PF12680"/>
    </source>
</evidence>
<sequence>MYHAIVRARIRSLFESVNKGDAGPVLAAFAPRFEHRFLGEGHALSGVRTSLSATRLWYERLYRLLPDLHFDLDGIAVSGPPWNTLAIVDWLETNSGTDGVRTHNRGIHAVRLAWGRMTSLHICPDTAGLVATLDRLAAAGNSEAHAPPITG</sequence>
<dbReference type="Proteomes" id="UP000094412">
    <property type="component" value="Unassembled WGS sequence"/>
</dbReference>
<protein>
    <recommendedName>
        <fullName evidence="1">SnoaL-like domain-containing protein</fullName>
    </recommendedName>
</protein>
<dbReference type="AlphaFoldDB" id="A0A1C2DIF3"/>
<accession>A0A1C2DIF3</accession>
<organism evidence="2 3">
    <name type="scientific">Mesorhizobium hungaricum</name>
    <dbReference type="NCBI Taxonomy" id="1566387"/>
    <lineage>
        <taxon>Bacteria</taxon>
        <taxon>Pseudomonadati</taxon>
        <taxon>Pseudomonadota</taxon>
        <taxon>Alphaproteobacteria</taxon>
        <taxon>Hyphomicrobiales</taxon>
        <taxon>Phyllobacteriaceae</taxon>
        <taxon>Mesorhizobium</taxon>
    </lineage>
</organism>
<comment type="caution">
    <text evidence="2">The sequence shown here is derived from an EMBL/GenBank/DDBJ whole genome shotgun (WGS) entry which is preliminary data.</text>
</comment>
<dbReference type="InterPro" id="IPR037401">
    <property type="entry name" value="SnoaL-like"/>
</dbReference>